<protein>
    <submittedName>
        <fullName evidence="2">Uncharacterized protein</fullName>
    </submittedName>
</protein>
<name>A0AA38CNY2_TAXCH</name>
<feature type="region of interest" description="Disordered" evidence="1">
    <location>
        <begin position="1"/>
        <end position="44"/>
    </location>
</feature>
<feature type="non-terminal residue" evidence="2">
    <location>
        <position position="1"/>
    </location>
</feature>
<accession>A0AA38CNY2</accession>
<dbReference type="AlphaFoldDB" id="A0AA38CNY2"/>
<dbReference type="Proteomes" id="UP000824469">
    <property type="component" value="Unassembled WGS sequence"/>
</dbReference>
<keyword evidence="3" id="KW-1185">Reference proteome</keyword>
<gene>
    <name evidence="2" type="ORF">KI387_011657</name>
</gene>
<evidence type="ECO:0000256" key="1">
    <source>
        <dbReference type="SAM" id="MobiDB-lite"/>
    </source>
</evidence>
<feature type="compositionally biased region" description="Basic residues" evidence="1">
    <location>
        <begin position="26"/>
        <end position="35"/>
    </location>
</feature>
<evidence type="ECO:0000313" key="2">
    <source>
        <dbReference type="EMBL" id="KAH9300074.1"/>
    </source>
</evidence>
<reference evidence="2 3" key="1">
    <citation type="journal article" date="2021" name="Nat. Plants">
        <title>The Taxus genome provides insights into paclitaxel biosynthesis.</title>
        <authorList>
            <person name="Xiong X."/>
            <person name="Gou J."/>
            <person name="Liao Q."/>
            <person name="Li Y."/>
            <person name="Zhou Q."/>
            <person name="Bi G."/>
            <person name="Li C."/>
            <person name="Du R."/>
            <person name="Wang X."/>
            <person name="Sun T."/>
            <person name="Guo L."/>
            <person name="Liang H."/>
            <person name="Lu P."/>
            <person name="Wu Y."/>
            <person name="Zhang Z."/>
            <person name="Ro D.K."/>
            <person name="Shang Y."/>
            <person name="Huang S."/>
            <person name="Yan J."/>
        </authorList>
    </citation>
    <scope>NUCLEOTIDE SEQUENCE [LARGE SCALE GENOMIC DNA]</scope>
    <source>
        <strain evidence="2">Ta-2019</strain>
    </source>
</reference>
<feature type="compositionally biased region" description="Basic and acidic residues" evidence="1">
    <location>
        <begin position="16"/>
        <end position="25"/>
    </location>
</feature>
<evidence type="ECO:0000313" key="3">
    <source>
        <dbReference type="Proteomes" id="UP000824469"/>
    </source>
</evidence>
<feature type="compositionally biased region" description="Basic residues" evidence="1">
    <location>
        <begin position="1"/>
        <end position="15"/>
    </location>
</feature>
<dbReference type="EMBL" id="JAHRHJ020000009">
    <property type="protein sequence ID" value="KAH9300074.1"/>
    <property type="molecule type" value="Genomic_DNA"/>
</dbReference>
<feature type="non-terminal residue" evidence="2">
    <location>
        <position position="101"/>
    </location>
</feature>
<comment type="caution">
    <text evidence="2">The sequence shown here is derived from an EMBL/GenBank/DDBJ whole genome shotgun (WGS) entry which is preliminary data.</text>
</comment>
<sequence length="101" mass="11405">SRGKPGKKRGRRREPGKHEREQRGREGRRRKKRKEVRKEETDARGSCKMEGACDLMATVASIEEKDGRQAWPQVTVSGGKRDGRIVDSEVGQEIGSLICFP</sequence>
<organism evidence="2 3">
    <name type="scientific">Taxus chinensis</name>
    <name type="common">Chinese yew</name>
    <name type="synonym">Taxus wallichiana var. chinensis</name>
    <dbReference type="NCBI Taxonomy" id="29808"/>
    <lineage>
        <taxon>Eukaryota</taxon>
        <taxon>Viridiplantae</taxon>
        <taxon>Streptophyta</taxon>
        <taxon>Embryophyta</taxon>
        <taxon>Tracheophyta</taxon>
        <taxon>Spermatophyta</taxon>
        <taxon>Pinopsida</taxon>
        <taxon>Pinidae</taxon>
        <taxon>Conifers II</taxon>
        <taxon>Cupressales</taxon>
        <taxon>Taxaceae</taxon>
        <taxon>Taxus</taxon>
    </lineage>
</organism>
<proteinExistence type="predicted"/>